<accession>A0AAE1IBT6</accession>
<reference evidence="1" key="1">
    <citation type="submission" date="2023-11" db="EMBL/GenBank/DDBJ databases">
        <title>The genome sequences of three competitors of mushroom-forming fungi.</title>
        <authorList>
            <person name="Beijen E."/>
            <person name="Ohm R.A."/>
        </authorList>
    </citation>
    <scope>NUCLEOTIDE SEQUENCE</scope>
    <source>
        <strain evidence="1">CBS 100526</strain>
    </source>
</reference>
<protein>
    <submittedName>
        <fullName evidence="1">Uncharacterized protein</fullName>
    </submittedName>
</protein>
<dbReference type="Proteomes" id="UP001273209">
    <property type="component" value="Unassembled WGS sequence"/>
</dbReference>
<keyword evidence="2" id="KW-1185">Reference proteome</keyword>
<proteinExistence type="predicted"/>
<dbReference type="PANTHER" id="PTHR40788">
    <property type="entry name" value="CLR5 DOMAIN-CONTAINING PROTEIN-RELATED"/>
    <property type="match status" value="1"/>
</dbReference>
<dbReference type="GeneID" id="87923418"/>
<sequence length="733" mass="84589">MPPQPRCDYQAHRPDGDFLQRMHSDLARLYNDYKWQIRAIWHRLNRHERARPFMDHEEWANSDHHSWNEIQDQREAMFSDINRKDYSTSAKYLLNHLEHRATTSLFQQYWAGVDGALGDGPFITEKVNQKQLIPRGAPNYYMIFTEDCYGDTVKLDQEDEGMLELKKAMTEIGSCVSSGTGNLIHNRQLISTMEFRDLILGLLDKIPQSWWTKVQWEKVERERMTAGRLSSKPLLKMSRGRKAPEKLTEEVVVKLAKKLSAAGLAPEKTPLARILFRAQESRDYLEEYLAILRDEPSVLVYNANSWLLSRPELVTDEKGRHLPLETDKYISCAIFEAIRGWVQKFAIWSYICDLLEMLDNTDTRPDYQQVILQEISNVCHFEYSRAQAHFIRHVQTGIGADCFRRVANTYDDAGNPKVFMKIKPQELSQGDPLLQYMLRLCQSQTRASQATEWFNHFDRLYNSKQSFWKPLQQREMDAMCELIMTAAAIQEFSMYLPVPSLSRKTGQTFLEAYRELNSGLNDIRKEIDLQESSVPITKLLEPGMANKALAQLDDFVERNMGSKMDFFYHYAVQECLVYHRAQSRKTEDTPEGFPFTIAYCTAEGVDLKKFEENTTPVQTSTSENEQATNELIKAQLRQLDANPAAKKVFTTLFKKPKAGVFITWAAFESAMVAMGFRVKKGRCADYTFIPPRNMPVTATLLVARPVNSKIEGHSIPILARHLKKTYGKLIPFG</sequence>
<dbReference type="PANTHER" id="PTHR40788:SF1">
    <property type="entry name" value="IPA PROTEIN"/>
    <property type="match status" value="1"/>
</dbReference>
<evidence type="ECO:0000313" key="2">
    <source>
        <dbReference type="Proteomes" id="UP001273209"/>
    </source>
</evidence>
<dbReference type="RefSeq" id="XP_062752454.1">
    <property type="nucleotide sequence ID" value="XM_062903513.1"/>
</dbReference>
<gene>
    <name evidence="1" type="ORF">Triagg1_8644</name>
</gene>
<evidence type="ECO:0000313" key="1">
    <source>
        <dbReference type="EMBL" id="KAK4065205.1"/>
    </source>
</evidence>
<name>A0AAE1IBT6_9HYPO</name>
<organism evidence="1 2">
    <name type="scientific">Trichoderma aggressivum f. europaeum</name>
    <dbReference type="NCBI Taxonomy" id="173218"/>
    <lineage>
        <taxon>Eukaryota</taxon>
        <taxon>Fungi</taxon>
        <taxon>Dikarya</taxon>
        <taxon>Ascomycota</taxon>
        <taxon>Pezizomycotina</taxon>
        <taxon>Sordariomycetes</taxon>
        <taxon>Hypocreomycetidae</taxon>
        <taxon>Hypocreales</taxon>
        <taxon>Hypocreaceae</taxon>
        <taxon>Trichoderma</taxon>
    </lineage>
</organism>
<comment type="caution">
    <text evidence="1">The sequence shown here is derived from an EMBL/GenBank/DDBJ whole genome shotgun (WGS) entry which is preliminary data.</text>
</comment>
<dbReference type="AlphaFoldDB" id="A0AAE1IBT6"/>
<dbReference type="EMBL" id="JAWRVG010000043">
    <property type="protein sequence ID" value="KAK4065205.1"/>
    <property type="molecule type" value="Genomic_DNA"/>
</dbReference>